<reference evidence="5" key="3">
    <citation type="submission" date="2015-06" db="UniProtKB">
        <authorList>
            <consortium name="EnsemblProtists"/>
        </authorList>
    </citation>
    <scope>IDENTIFICATION</scope>
</reference>
<evidence type="ECO:0000256" key="2">
    <source>
        <dbReference type="ARBA" id="ARBA00022801"/>
    </source>
</evidence>
<reference evidence="4 6" key="1">
    <citation type="journal article" date="2012" name="Nature">
        <title>Algal genomes reveal evolutionary mosaicism and the fate of nucleomorphs.</title>
        <authorList>
            <consortium name="DOE Joint Genome Institute"/>
            <person name="Curtis B.A."/>
            <person name="Tanifuji G."/>
            <person name="Burki F."/>
            <person name="Gruber A."/>
            <person name="Irimia M."/>
            <person name="Maruyama S."/>
            <person name="Arias M.C."/>
            <person name="Ball S.G."/>
            <person name="Gile G.H."/>
            <person name="Hirakawa Y."/>
            <person name="Hopkins J.F."/>
            <person name="Kuo A."/>
            <person name="Rensing S.A."/>
            <person name="Schmutz J."/>
            <person name="Symeonidi A."/>
            <person name="Elias M."/>
            <person name="Eveleigh R.J."/>
            <person name="Herman E.K."/>
            <person name="Klute M.J."/>
            <person name="Nakayama T."/>
            <person name="Obornik M."/>
            <person name="Reyes-Prieto A."/>
            <person name="Armbrust E.V."/>
            <person name="Aves S.J."/>
            <person name="Beiko R.G."/>
            <person name="Coutinho P."/>
            <person name="Dacks J.B."/>
            <person name="Durnford D.G."/>
            <person name="Fast N.M."/>
            <person name="Green B.R."/>
            <person name="Grisdale C.J."/>
            <person name="Hempel F."/>
            <person name="Henrissat B."/>
            <person name="Hoppner M.P."/>
            <person name="Ishida K."/>
            <person name="Kim E."/>
            <person name="Koreny L."/>
            <person name="Kroth P.G."/>
            <person name="Liu Y."/>
            <person name="Malik S.B."/>
            <person name="Maier U.G."/>
            <person name="McRose D."/>
            <person name="Mock T."/>
            <person name="Neilson J.A."/>
            <person name="Onodera N.T."/>
            <person name="Poole A.M."/>
            <person name="Pritham E.J."/>
            <person name="Richards T.A."/>
            <person name="Rocap G."/>
            <person name="Roy S.W."/>
            <person name="Sarai C."/>
            <person name="Schaack S."/>
            <person name="Shirato S."/>
            <person name="Slamovits C.H."/>
            <person name="Spencer D.F."/>
            <person name="Suzuki S."/>
            <person name="Worden A.Z."/>
            <person name="Zauner S."/>
            <person name="Barry K."/>
            <person name="Bell C."/>
            <person name="Bharti A.K."/>
            <person name="Crow J.A."/>
            <person name="Grimwood J."/>
            <person name="Kramer R."/>
            <person name="Lindquist E."/>
            <person name="Lucas S."/>
            <person name="Salamov A."/>
            <person name="McFadden G.I."/>
            <person name="Lane C.E."/>
            <person name="Keeling P.J."/>
            <person name="Gray M.W."/>
            <person name="Grigoriev I.V."/>
            <person name="Archibald J.M."/>
        </authorList>
    </citation>
    <scope>NUCLEOTIDE SEQUENCE</scope>
    <source>
        <strain evidence="4 6">CCMP2712</strain>
    </source>
</reference>
<dbReference type="InterPro" id="IPR000868">
    <property type="entry name" value="Isochorismatase-like_dom"/>
</dbReference>
<dbReference type="GeneID" id="17296106"/>
<reference evidence="6" key="2">
    <citation type="submission" date="2012-11" db="EMBL/GenBank/DDBJ databases">
        <authorList>
            <person name="Kuo A."/>
            <person name="Curtis B.A."/>
            <person name="Tanifuji G."/>
            <person name="Burki F."/>
            <person name="Gruber A."/>
            <person name="Irimia M."/>
            <person name="Maruyama S."/>
            <person name="Arias M.C."/>
            <person name="Ball S.G."/>
            <person name="Gile G.H."/>
            <person name="Hirakawa Y."/>
            <person name="Hopkins J.F."/>
            <person name="Rensing S.A."/>
            <person name="Schmutz J."/>
            <person name="Symeonidi A."/>
            <person name="Elias M."/>
            <person name="Eveleigh R.J."/>
            <person name="Herman E.K."/>
            <person name="Klute M.J."/>
            <person name="Nakayama T."/>
            <person name="Obornik M."/>
            <person name="Reyes-Prieto A."/>
            <person name="Armbrust E.V."/>
            <person name="Aves S.J."/>
            <person name="Beiko R.G."/>
            <person name="Coutinho P."/>
            <person name="Dacks J.B."/>
            <person name="Durnford D.G."/>
            <person name="Fast N.M."/>
            <person name="Green B.R."/>
            <person name="Grisdale C."/>
            <person name="Hempe F."/>
            <person name="Henrissat B."/>
            <person name="Hoppner M.P."/>
            <person name="Ishida K.-I."/>
            <person name="Kim E."/>
            <person name="Koreny L."/>
            <person name="Kroth P.G."/>
            <person name="Liu Y."/>
            <person name="Malik S.-B."/>
            <person name="Maier U.G."/>
            <person name="McRose D."/>
            <person name="Mock T."/>
            <person name="Neilson J.A."/>
            <person name="Onodera N.T."/>
            <person name="Poole A.M."/>
            <person name="Pritham E.J."/>
            <person name="Richards T.A."/>
            <person name="Rocap G."/>
            <person name="Roy S.W."/>
            <person name="Sarai C."/>
            <person name="Schaack S."/>
            <person name="Shirato S."/>
            <person name="Slamovits C.H."/>
            <person name="Spencer D.F."/>
            <person name="Suzuki S."/>
            <person name="Worden A.Z."/>
            <person name="Zauner S."/>
            <person name="Barry K."/>
            <person name="Bell C."/>
            <person name="Bharti A.K."/>
            <person name="Crow J.A."/>
            <person name="Grimwood J."/>
            <person name="Kramer R."/>
            <person name="Lindquist E."/>
            <person name="Lucas S."/>
            <person name="Salamov A."/>
            <person name="McFadden G.I."/>
            <person name="Lane C.E."/>
            <person name="Keeling P.J."/>
            <person name="Gray M.W."/>
            <person name="Grigoriev I.V."/>
            <person name="Archibald J.M."/>
        </authorList>
    </citation>
    <scope>NUCLEOTIDE SEQUENCE</scope>
    <source>
        <strain evidence="6">CCMP2712</strain>
    </source>
</reference>
<dbReference type="InterPro" id="IPR036380">
    <property type="entry name" value="Isochorismatase-like_sf"/>
</dbReference>
<dbReference type="Gene3D" id="3.40.50.850">
    <property type="entry name" value="Isochorismatase-like"/>
    <property type="match status" value="1"/>
</dbReference>
<gene>
    <name evidence="4" type="ORF">GUITHDRAFT_76475</name>
</gene>
<proteinExistence type="inferred from homology"/>
<evidence type="ECO:0000259" key="3">
    <source>
        <dbReference type="Pfam" id="PF00857"/>
    </source>
</evidence>
<feature type="domain" description="Isochorismatase-like" evidence="3">
    <location>
        <begin position="11"/>
        <end position="196"/>
    </location>
</feature>
<dbReference type="GO" id="GO:0016787">
    <property type="term" value="F:hydrolase activity"/>
    <property type="evidence" value="ECO:0007669"/>
    <property type="project" value="UniProtKB-KW"/>
</dbReference>
<keyword evidence="2" id="KW-0378">Hydrolase</keyword>
<dbReference type="CDD" id="cd00431">
    <property type="entry name" value="cysteine_hydrolases"/>
    <property type="match status" value="1"/>
</dbReference>
<dbReference type="RefSeq" id="XP_005826345.1">
    <property type="nucleotide sequence ID" value="XM_005826288.1"/>
</dbReference>
<dbReference type="KEGG" id="gtt:GUITHDRAFT_76475"/>
<dbReference type="SUPFAM" id="SSF52499">
    <property type="entry name" value="Isochorismatase-like hydrolases"/>
    <property type="match status" value="1"/>
</dbReference>
<feature type="non-terminal residue" evidence="4">
    <location>
        <position position="203"/>
    </location>
</feature>
<dbReference type="EnsemblProtists" id="EKX39365">
    <property type="protein sequence ID" value="EKX39365"/>
    <property type="gene ID" value="GUITHDRAFT_76475"/>
</dbReference>
<name>L1IU56_GUITC</name>
<dbReference type="HOGENOM" id="CLU_068979_8_2_1"/>
<comment type="similarity">
    <text evidence="1">Belongs to the isochorismatase family.</text>
</comment>
<evidence type="ECO:0000313" key="4">
    <source>
        <dbReference type="EMBL" id="EKX39365.1"/>
    </source>
</evidence>
<organism evidence="4">
    <name type="scientific">Guillardia theta (strain CCMP2712)</name>
    <name type="common">Cryptophyte</name>
    <dbReference type="NCBI Taxonomy" id="905079"/>
    <lineage>
        <taxon>Eukaryota</taxon>
        <taxon>Cryptophyceae</taxon>
        <taxon>Pyrenomonadales</taxon>
        <taxon>Geminigeraceae</taxon>
        <taxon>Guillardia</taxon>
    </lineage>
</organism>
<dbReference type="InterPro" id="IPR050272">
    <property type="entry name" value="Isochorismatase-like_hydrls"/>
</dbReference>
<evidence type="ECO:0000256" key="1">
    <source>
        <dbReference type="ARBA" id="ARBA00006336"/>
    </source>
</evidence>
<dbReference type="OMA" id="YHVTLVR"/>
<dbReference type="AlphaFoldDB" id="L1IU56"/>
<accession>L1IU56</accession>
<evidence type="ECO:0000313" key="6">
    <source>
        <dbReference type="Proteomes" id="UP000011087"/>
    </source>
</evidence>
<evidence type="ECO:0000313" key="5">
    <source>
        <dbReference type="EnsemblProtists" id="EKX39365"/>
    </source>
</evidence>
<dbReference type="PANTHER" id="PTHR43540:SF16">
    <property type="entry name" value="ISOCHORISMATASE-LIKE DOMAIN-CONTAINING PROTEIN"/>
    <property type="match status" value="1"/>
</dbReference>
<dbReference type="EMBL" id="JH993040">
    <property type="protein sequence ID" value="EKX39365.1"/>
    <property type="molecule type" value="Genomic_DNA"/>
</dbReference>
<dbReference type="Pfam" id="PF00857">
    <property type="entry name" value="Isochorismatase"/>
    <property type="match status" value="1"/>
</dbReference>
<dbReference type="PaxDb" id="55529-EKX39365"/>
<keyword evidence="6" id="KW-1185">Reference proteome</keyword>
<dbReference type="PANTHER" id="PTHR43540">
    <property type="entry name" value="PEROXYUREIDOACRYLATE/UREIDOACRYLATE AMIDOHYDROLASE-RELATED"/>
    <property type="match status" value="1"/>
</dbReference>
<dbReference type="eggNOG" id="ENOG502RZ3J">
    <property type="taxonomic scope" value="Eukaryota"/>
</dbReference>
<protein>
    <recommendedName>
        <fullName evidence="3">Isochorismatase-like domain-containing protein</fullName>
    </recommendedName>
</protein>
<dbReference type="OrthoDB" id="167809at2759"/>
<sequence length="203" mass="22396">MVGSQPLFSRTAVVLIGYQKDYFGRDGKLHGVIQASSDSVLRNTLKIINSLKDTSVLFIETPIIFTKDYSELLEPSGILKVIKDVQAFKMGDKGSETIPEITQFGDRIIQIPGKRGLNAFAGTCLEELLKRERVTDVVLCGAVTSVCIDSTGRAAHELGFRVHQLEDCTCGRTQAEQDQYCQEIFPLYASVTKTDDVIDQISS</sequence>
<dbReference type="Proteomes" id="UP000011087">
    <property type="component" value="Unassembled WGS sequence"/>
</dbReference>